<dbReference type="PANTHER" id="PTHR12304:SF4">
    <property type="entry name" value="URIDINE NUCLEOSIDASE"/>
    <property type="match status" value="1"/>
</dbReference>
<dbReference type="Pfam" id="PF01156">
    <property type="entry name" value="IU_nuc_hydro"/>
    <property type="match status" value="1"/>
</dbReference>
<evidence type="ECO:0000259" key="3">
    <source>
        <dbReference type="Pfam" id="PF01156"/>
    </source>
</evidence>
<keyword evidence="5" id="KW-1185">Reference proteome</keyword>
<dbReference type="InterPro" id="IPR001910">
    <property type="entry name" value="Inosine/uridine_hydrolase_dom"/>
</dbReference>
<feature type="domain" description="Inosine/uridine-preferring nucleoside hydrolase" evidence="3">
    <location>
        <begin position="11"/>
        <end position="291"/>
    </location>
</feature>
<sequence length="305" mass="33812">MKKVNVKMKALLDTDIGGDIDDALCLAYLLNEPKCELLGVSTVCGNSEERASIADAICKSAGKDIDIVAGFDTTLQPIPIYPTPDGAAALKRWSHDDFIKQDPVAFLYNKIQDNPHEVVLLGIGNMTNIAMLFQQHPEVQSLLKGVYLMNGYFGSEKLPDPTWNWNSWADPLASKITFEAIISDFRVFPLEVTEQLTIPATKAKEIFKEDNKLINAVLDFGGPWLESSEQLTLHDPLVAVALFHPEICSYEKGTVTVETEVEATMGETAFSLDNLGNVKVAKTVDKKEFYQILFSHLHGESFRES</sequence>
<evidence type="ECO:0000256" key="2">
    <source>
        <dbReference type="ARBA" id="ARBA00023295"/>
    </source>
</evidence>
<gene>
    <name evidence="4" type="ORF">C7K38_05370</name>
</gene>
<evidence type="ECO:0000256" key="1">
    <source>
        <dbReference type="ARBA" id="ARBA00022801"/>
    </source>
</evidence>
<organism evidence="4 5">
    <name type="scientific">Tetragenococcus osmophilus</name>
    <dbReference type="NCBI Taxonomy" id="526944"/>
    <lineage>
        <taxon>Bacteria</taxon>
        <taxon>Bacillati</taxon>
        <taxon>Bacillota</taxon>
        <taxon>Bacilli</taxon>
        <taxon>Lactobacillales</taxon>
        <taxon>Enterococcaceae</taxon>
        <taxon>Tetragenococcus</taxon>
    </lineage>
</organism>
<name>A0ABM7A8P1_9ENTE</name>
<accession>A0ABM7A8P1</accession>
<protein>
    <submittedName>
        <fullName evidence="4">Nucleoside hydrolase</fullName>
    </submittedName>
</protein>
<dbReference type="SUPFAM" id="SSF53590">
    <property type="entry name" value="Nucleoside hydrolase"/>
    <property type="match status" value="1"/>
</dbReference>
<evidence type="ECO:0000313" key="4">
    <source>
        <dbReference type="EMBL" id="AYW47833.1"/>
    </source>
</evidence>
<dbReference type="InterPro" id="IPR023186">
    <property type="entry name" value="IUNH"/>
</dbReference>
<dbReference type="PANTHER" id="PTHR12304">
    <property type="entry name" value="INOSINE-URIDINE PREFERRING NUCLEOSIDE HYDROLASE"/>
    <property type="match status" value="1"/>
</dbReference>
<dbReference type="Gene3D" id="3.90.245.10">
    <property type="entry name" value="Ribonucleoside hydrolase-like"/>
    <property type="match status" value="1"/>
</dbReference>
<dbReference type="Proteomes" id="UP000268310">
    <property type="component" value="Chromosome"/>
</dbReference>
<keyword evidence="1 4" id="KW-0378">Hydrolase</keyword>
<reference evidence="4 5" key="1">
    <citation type="journal article" date="2012" name="Int. J. Syst. Evol. Microbiol.">
        <title>Characterization of Tetragenococcus strains from sugar thick juice reveals a novel species, Tetragenococcus osmophilus sp. nov., and divides Tetragenococcus halophilus into two subspecies, T. halophilus subsp. halophilus subsp. nov. and T. halophilus subsp. flandriensis subsp. nov.</title>
        <authorList>
            <person name="Juste A."/>
            <person name="Van Trappen S."/>
            <person name="Verreth C."/>
            <person name="Cleenwerck I."/>
            <person name="De Vos P."/>
            <person name="Lievens B."/>
            <person name="Willems K.A."/>
        </authorList>
    </citation>
    <scope>NUCLEOTIDE SEQUENCE [LARGE SCALE GENOMIC DNA]</scope>
    <source>
        <strain evidence="4 5">JCM 31126</strain>
    </source>
</reference>
<keyword evidence="2" id="KW-0326">Glycosidase</keyword>
<evidence type="ECO:0000313" key="5">
    <source>
        <dbReference type="Proteomes" id="UP000268310"/>
    </source>
</evidence>
<dbReference type="EMBL" id="CP027783">
    <property type="protein sequence ID" value="AYW47833.1"/>
    <property type="molecule type" value="Genomic_DNA"/>
</dbReference>
<proteinExistence type="predicted"/>
<dbReference type="InterPro" id="IPR036452">
    <property type="entry name" value="Ribo_hydro-like"/>
</dbReference>
<dbReference type="GO" id="GO:0016787">
    <property type="term" value="F:hydrolase activity"/>
    <property type="evidence" value="ECO:0007669"/>
    <property type="project" value="UniProtKB-KW"/>
</dbReference>